<feature type="non-terminal residue" evidence="3">
    <location>
        <position position="1"/>
    </location>
</feature>
<reference evidence="3 4" key="1">
    <citation type="journal article" date="2019" name="Genome Biol. Evol.">
        <title>The Rhododendron genome and chromosomal organization provide insight into shared whole-genome duplications across the heath family (Ericaceae).</title>
        <authorList>
            <person name="Soza V.L."/>
            <person name="Lindsley D."/>
            <person name="Waalkes A."/>
            <person name="Ramage E."/>
            <person name="Patwardhan R.P."/>
            <person name="Burton J.N."/>
            <person name="Adey A."/>
            <person name="Kumar A."/>
            <person name="Qiu R."/>
            <person name="Shendure J."/>
            <person name="Hall B."/>
        </authorList>
    </citation>
    <scope>NUCLEOTIDE SEQUENCE [LARGE SCALE GENOMIC DNA]</scope>
    <source>
        <strain evidence="3">RSF 1966-606</strain>
    </source>
</reference>
<dbReference type="AlphaFoldDB" id="A0A6A4MB32"/>
<evidence type="ECO:0000256" key="1">
    <source>
        <dbReference type="SAM" id="MobiDB-lite"/>
    </source>
</evidence>
<evidence type="ECO:0000256" key="2">
    <source>
        <dbReference type="SAM" id="SignalP"/>
    </source>
</evidence>
<feature type="signal peptide" evidence="2">
    <location>
        <begin position="1"/>
        <end position="25"/>
    </location>
</feature>
<keyword evidence="4" id="KW-1185">Reference proteome</keyword>
<proteinExistence type="predicted"/>
<sequence length="100" mass="10932">MRTRNVALAILAVLFLLTIFKPHEAARILDEEEEELMKRESLLLQSLDHSPVDPSNPDPGTFIPASSTLGQKGFAGRAMPLPPSPPAYPQHTVRFGVATN</sequence>
<feature type="chain" id="PRO_5025457947" evidence="2">
    <location>
        <begin position="26"/>
        <end position="100"/>
    </location>
</feature>
<dbReference type="Proteomes" id="UP000428333">
    <property type="component" value="Linkage Group LG03"/>
</dbReference>
<name>A0A6A4MB32_9ERIC</name>
<evidence type="ECO:0000313" key="3">
    <source>
        <dbReference type="EMBL" id="KAE9463877.1"/>
    </source>
</evidence>
<dbReference type="PANTHER" id="PTHR33592">
    <property type="entry name" value="TRANSMEMBRANE PROTEIN"/>
    <property type="match status" value="1"/>
</dbReference>
<evidence type="ECO:0000313" key="4">
    <source>
        <dbReference type="Proteomes" id="UP000428333"/>
    </source>
</evidence>
<keyword evidence="2" id="KW-0732">Signal</keyword>
<feature type="region of interest" description="Disordered" evidence="1">
    <location>
        <begin position="47"/>
        <end position="100"/>
    </location>
</feature>
<protein>
    <submittedName>
        <fullName evidence="3">Uncharacterized protein</fullName>
    </submittedName>
</protein>
<accession>A0A6A4MB32</accession>
<comment type="caution">
    <text evidence="3">The sequence shown here is derived from an EMBL/GenBank/DDBJ whole genome shotgun (WGS) entry which is preliminary data.</text>
</comment>
<dbReference type="OrthoDB" id="907209at2759"/>
<dbReference type="PANTHER" id="PTHR33592:SF10">
    <property type="entry name" value="TRANSMEMBRANE PROTEIN"/>
    <property type="match status" value="1"/>
</dbReference>
<gene>
    <name evidence="3" type="ORF">C3L33_04213</name>
</gene>
<organism evidence="3 4">
    <name type="scientific">Rhododendron williamsianum</name>
    <dbReference type="NCBI Taxonomy" id="262921"/>
    <lineage>
        <taxon>Eukaryota</taxon>
        <taxon>Viridiplantae</taxon>
        <taxon>Streptophyta</taxon>
        <taxon>Embryophyta</taxon>
        <taxon>Tracheophyta</taxon>
        <taxon>Spermatophyta</taxon>
        <taxon>Magnoliopsida</taxon>
        <taxon>eudicotyledons</taxon>
        <taxon>Gunneridae</taxon>
        <taxon>Pentapetalae</taxon>
        <taxon>asterids</taxon>
        <taxon>Ericales</taxon>
        <taxon>Ericaceae</taxon>
        <taxon>Ericoideae</taxon>
        <taxon>Rhodoreae</taxon>
        <taxon>Rhododendron</taxon>
    </lineage>
</organism>
<dbReference type="EMBL" id="QEFC01000548">
    <property type="protein sequence ID" value="KAE9463877.1"/>
    <property type="molecule type" value="Genomic_DNA"/>
</dbReference>